<evidence type="ECO:0000256" key="22">
    <source>
        <dbReference type="SAM" id="SignalP"/>
    </source>
</evidence>
<sequence length="524" mass="55532">MRSAPLLPPLLLVLLMLPSGWGNGATTSREVTTALATTITNAGGIQATHTSGTGKSLNTKTIQPTDSSGIKKSTSPNPTMTSSLQLQGSSFLKSSSTPKSTQGGASTVGTTAQTTVASTTVTHVVTTVETTKKTTMAPTSVPGALATPKPTLPSQAINSSPLTSAKIKDQDSNTRKTTLSFFTTSSNISGGSAPLTSVMTSTLVPGASPSVTSPATTSVTSRTRPAVATSEAPVSSGNATSDTSVGTASVASGDTASDTSGVVPSRSTAVDSENSTSSPTSPYSSHHQPPAMTTSGSEIFSPIPNKITCHADSHTTENLLILKMTNFTICDGVKDSRNHPLYTALCRAGKASFNKDRDLCHVQLVPQLEKQEVAVLHVSVQTHLQPKELYEVLKKRWDDLKVLGVSNMTYGKESLDKDVEDRFSMPLIITIVCMAAFLLLVAALYGCFHQRFTQRKDQQRLTEELQTVENGYHDNPTLEVMETSSEMQEKKVANLNGELGDSWIVPLDNLTKDDLDQEEEDTHL</sequence>
<evidence type="ECO:0000256" key="12">
    <source>
        <dbReference type="ARBA" id="ARBA00022692"/>
    </source>
</evidence>
<dbReference type="GeneTree" id="ENSGT00730000111314"/>
<evidence type="ECO:0000313" key="24">
    <source>
        <dbReference type="Proteomes" id="UP000314987"/>
    </source>
</evidence>
<feature type="compositionally biased region" description="Low complexity" evidence="20">
    <location>
        <begin position="275"/>
        <end position="290"/>
    </location>
</feature>
<gene>
    <name evidence="23" type="primary">PODXL</name>
</gene>
<evidence type="ECO:0000256" key="19">
    <source>
        <dbReference type="ARBA" id="ARBA00031141"/>
    </source>
</evidence>
<keyword evidence="12 21" id="KW-0812">Transmembrane</keyword>
<reference evidence="23" key="3">
    <citation type="submission" date="2025-09" db="UniProtKB">
        <authorList>
            <consortium name="Ensembl"/>
        </authorList>
    </citation>
    <scope>IDENTIFICATION</scope>
</reference>
<evidence type="ECO:0000256" key="8">
    <source>
        <dbReference type="ARBA" id="ARBA00004510"/>
    </source>
</evidence>
<dbReference type="GO" id="GO:0045121">
    <property type="term" value="C:membrane raft"/>
    <property type="evidence" value="ECO:0007669"/>
    <property type="project" value="UniProtKB-SubCell"/>
</dbReference>
<evidence type="ECO:0000256" key="2">
    <source>
        <dbReference type="ARBA" id="ARBA00004105"/>
    </source>
</evidence>
<reference evidence="24" key="1">
    <citation type="submission" date="2018-12" db="EMBL/GenBank/DDBJ databases">
        <authorList>
            <person name="Yazar S."/>
        </authorList>
    </citation>
    <scope>NUCLEOTIDE SEQUENCE [LARGE SCALE GENOMIC DNA]</scope>
</reference>
<reference evidence="23" key="2">
    <citation type="submission" date="2025-08" db="UniProtKB">
        <authorList>
            <consortium name="Ensembl"/>
        </authorList>
    </citation>
    <scope>IDENTIFICATION</scope>
</reference>
<keyword evidence="16 21" id="KW-0472">Membrane</keyword>
<dbReference type="GO" id="GO:0007155">
    <property type="term" value="P:cell adhesion"/>
    <property type="evidence" value="ECO:0007669"/>
    <property type="project" value="UniProtKB-KW"/>
</dbReference>
<protein>
    <recommendedName>
        <fullName evidence="10">Podocalyxin</fullName>
    </recommendedName>
    <alternativeName>
        <fullName evidence="19">Podocalyxin-like protein 1</fullName>
    </alternativeName>
</protein>
<keyword evidence="14" id="KW-0130">Cell adhesion</keyword>
<dbReference type="GO" id="GO:0033634">
    <property type="term" value="P:positive regulation of cell-cell adhesion mediated by integrin"/>
    <property type="evidence" value="ECO:0007669"/>
    <property type="project" value="TreeGrafter"/>
</dbReference>
<evidence type="ECO:0000256" key="7">
    <source>
        <dbReference type="ARBA" id="ARBA00004486"/>
    </source>
</evidence>
<keyword evidence="11" id="KW-1003">Cell membrane</keyword>
<evidence type="ECO:0000256" key="3">
    <source>
        <dbReference type="ARBA" id="ARBA00004221"/>
    </source>
</evidence>
<dbReference type="GO" id="GO:0030027">
    <property type="term" value="C:lamellipodium"/>
    <property type="evidence" value="ECO:0007669"/>
    <property type="project" value="UniProtKB-SubCell"/>
</dbReference>
<evidence type="ECO:0000256" key="11">
    <source>
        <dbReference type="ARBA" id="ARBA00022475"/>
    </source>
</evidence>
<feature type="compositionally biased region" description="Polar residues" evidence="20">
    <location>
        <begin position="46"/>
        <end position="88"/>
    </location>
</feature>
<dbReference type="AlphaFoldDB" id="A0A4X2L6H7"/>
<evidence type="ECO:0000256" key="17">
    <source>
        <dbReference type="ARBA" id="ARBA00023180"/>
    </source>
</evidence>
<feature type="compositionally biased region" description="Polar residues" evidence="20">
    <location>
        <begin position="232"/>
        <end position="274"/>
    </location>
</feature>
<keyword evidence="13 22" id="KW-0732">Signal</keyword>
<evidence type="ECO:0000256" key="1">
    <source>
        <dbReference type="ARBA" id="ARBA00003167"/>
    </source>
</evidence>
<dbReference type="Pfam" id="PF06365">
    <property type="entry name" value="CD34_antigen"/>
    <property type="match status" value="1"/>
</dbReference>
<dbReference type="Ensembl" id="ENSVURT00010020114.1">
    <property type="protein sequence ID" value="ENSVURP00010017711.1"/>
    <property type="gene ID" value="ENSVURG00010013534.1"/>
</dbReference>
<evidence type="ECO:0000256" key="16">
    <source>
        <dbReference type="ARBA" id="ARBA00023136"/>
    </source>
</evidence>
<evidence type="ECO:0000256" key="20">
    <source>
        <dbReference type="SAM" id="MobiDB-lite"/>
    </source>
</evidence>
<evidence type="ECO:0000256" key="5">
    <source>
        <dbReference type="ARBA" id="ARBA00004466"/>
    </source>
</evidence>
<dbReference type="GO" id="GO:0001726">
    <property type="term" value="C:ruffle"/>
    <property type="evidence" value="ECO:0007669"/>
    <property type="project" value="UniProtKB-SubCell"/>
</dbReference>
<dbReference type="PANTHER" id="PTHR12067">
    <property type="entry name" value="PODOCALYXIN"/>
    <property type="match status" value="1"/>
</dbReference>
<evidence type="ECO:0000256" key="18">
    <source>
        <dbReference type="ARBA" id="ARBA00023273"/>
    </source>
</evidence>
<evidence type="ECO:0000256" key="10">
    <source>
        <dbReference type="ARBA" id="ARBA00017371"/>
    </source>
</evidence>
<keyword evidence="17" id="KW-0325">Glycoprotein</keyword>
<name>A0A4X2L6H7_VOMUR</name>
<organism evidence="23 24">
    <name type="scientific">Vombatus ursinus</name>
    <name type="common">Common wombat</name>
    <dbReference type="NCBI Taxonomy" id="29139"/>
    <lineage>
        <taxon>Eukaryota</taxon>
        <taxon>Metazoa</taxon>
        <taxon>Chordata</taxon>
        <taxon>Craniata</taxon>
        <taxon>Vertebrata</taxon>
        <taxon>Euteleostomi</taxon>
        <taxon>Mammalia</taxon>
        <taxon>Metatheria</taxon>
        <taxon>Diprotodontia</taxon>
        <taxon>Vombatidae</taxon>
        <taxon>Vombatus</taxon>
    </lineage>
</organism>
<comment type="subcellular location">
    <subcellularLocation>
        <location evidence="3">Apical cell membrane</location>
    </subcellularLocation>
    <subcellularLocation>
        <location evidence="7">Cell projection</location>
        <location evidence="7">Filopodium</location>
    </subcellularLocation>
    <subcellularLocation>
        <location evidence="8">Cell projection</location>
        <location evidence="8">Lamellipodium</location>
    </subcellularLocation>
    <subcellularLocation>
        <location evidence="2">Cell projection</location>
        <location evidence="2">Microvillus</location>
    </subcellularLocation>
    <subcellularLocation>
        <location evidence="5">Cell projection</location>
        <location evidence="5">Ruffle</location>
    </subcellularLocation>
    <subcellularLocation>
        <location evidence="4">Membrane raft</location>
    </subcellularLocation>
    <subcellularLocation>
        <location evidence="6">Membrane</location>
        <topology evidence="6">Single-pass type I membrane protein</topology>
    </subcellularLocation>
</comment>
<keyword evidence="24" id="KW-1185">Reference proteome</keyword>
<comment type="similarity">
    <text evidence="9">Belongs to the podocalyxin family.</text>
</comment>
<feature type="region of interest" description="Disordered" evidence="20">
    <location>
        <begin position="46"/>
        <end position="109"/>
    </location>
</feature>
<dbReference type="PANTHER" id="PTHR12067:SF5">
    <property type="entry name" value="PODOCALYXIN"/>
    <property type="match status" value="1"/>
</dbReference>
<evidence type="ECO:0000256" key="14">
    <source>
        <dbReference type="ARBA" id="ARBA00022889"/>
    </source>
</evidence>
<evidence type="ECO:0000313" key="23">
    <source>
        <dbReference type="Ensembl" id="ENSVURP00010017711.1"/>
    </source>
</evidence>
<keyword evidence="18" id="KW-0966">Cell projection</keyword>
<comment type="function">
    <text evidence="1">Involved in the regulation of both adhesion and cell morphology and cancer progression. Functions as an anti-adhesive molecule that maintains an open filtration pathway between neighboring foot processes in the podocyte by charge repulsion. Acts as a pro-adhesive molecule, enhancing the adherence of cells to immobilized ligands, increasing the rate of migration and cell-cell contacts in an integrin-dependent manner. Induces the formation of apical actin-dependent microvilli. Involved in the formation of a preapical plasma membrane subdomain to set up initial epithelial polarization and the apical lumen formation during renal tubulogenesis. Plays a role in cancer development and aggressiveness by inducing cell migration and invasion through its interaction with the actin-binding protein EZR. Affects EZR-dependent signaling events, leading to increased activities of the MAPK and PI3K pathways in cancer cells.</text>
</comment>
<proteinExistence type="inferred from homology"/>
<dbReference type="GO" id="GO:0016324">
    <property type="term" value="C:apical plasma membrane"/>
    <property type="evidence" value="ECO:0007669"/>
    <property type="project" value="UniProtKB-SubCell"/>
</dbReference>
<dbReference type="InterPro" id="IPR017403">
    <property type="entry name" value="PODXL"/>
</dbReference>
<dbReference type="InterPro" id="IPR013836">
    <property type="entry name" value="CD34/Podocalyxin"/>
</dbReference>
<feature type="transmembrane region" description="Helical" evidence="21">
    <location>
        <begin position="423"/>
        <end position="448"/>
    </location>
</feature>
<evidence type="ECO:0000256" key="21">
    <source>
        <dbReference type="SAM" id="Phobius"/>
    </source>
</evidence>
<evidence type="ECO:0000256" key="6">
    <source>
        <dbReference type="ARBA" id="ARBA00004479"/>
    </source>
</evidence>
<evidence type="ECO:0000256" key="15">
    <source>
        <dbReference type="ARBA" id="ARBA00022989"/>
    </source>
</evidence>
<feature type="region of interest" description="Disordered" evidence="20">
    <location>
        <begin position="138"/>
        <end position="159"/>
    </location>
</feature>
<evidence type="ECO:0000256" key="4">
    <source>
        <dbReference type="ARBA" id="ARBA00004285"/>
    </source>
</evidence>
<dbReference type="GO" id="GO:0031528">
    <property type="term" value="C:microvillus membrane"/>
    <property type="evidence" value="ECO:0007669"/>
    <property type="project" value="TreeGrafter"/>
</dbReference>
<feature type="compositionally biased region" description="Low complexity" evidence="20">
    <location>
        <begin position="207"/>
        <end position="227"/>
    </location>
</feature>
<dbReference type="GO" id="GO:0022408">
    <property type="term" value="P:negative regulation of cell-cell adhesion"/>
    <property type="evidence" value="ECO:0007669"/>
    <property type="project" value="TreeGrafter"/>
</dbReference>
<evidence type="ECO:0000256" key="13">
    <source>
        <dbReference type="ARBA" id="ARBA00022729"/>
    </source>
</evidence>
<feature type="signal peptide" evidence="22">
    <location>
        <begin position="1"/>
        <end position="22"/>
    </location>
</feature>
<dbReference type="GO" id="GO:0016477">
    <property type="term" value="P:cell migration"/>
    <property type="evidence" value="ECO:0007669"/>
    <property type="project" value="InterPro"/>
</dbReference>
<evidence type="ECO:0000256" key="9">
    <source>
        <dbReference type="ARBA" id="ARBA00007029"/>
    </source>
</evidence>
<feature type="compositionally biased region" description="Low complexity" evidence="20">
    <location>
        <begin position="89"/>
        <end position="109"/>
    </location>
</feature>
<dbReference type="GO" id="GO:0032534">
    <property type="term" value="P:regulation of microvillus assembly"/>
    <property type="evidence" value="ECO:0007669"/>
    <property type="project" value="TreeGrafter"/>
</dbReference>
<dbReference type="STRING" id="29139.ENSVURP00010017711"/>
<feature type="region of interest" description="Disordered" evidence="20">
    <location>
        <begin position="206"/>
        <end position="299"/>
    </location>
</feature>
<dbReference type="GO" id="GO:0030175">
    <property type="term" value="C:filopodium"/>
    <property type="evidence" value="ECO:0007669"/>
    <property type="project" value="UniProtKB-SubCell"/>
</dbReference>
<accession>A0A4X2L6H7</accession>
<dbReference type="Proteomes" id="UP000314987">
    <property type="component" value="Unassembled WGS sequence"/>
</dbReference>
<dbReference type="OMA" id="GNNWTKC"/>
<keyword evidence="15 21" id="KW-1133">Transmembrane helix</keyword>
<feature type="chain" id="PRO_5021352368" description="Podocalyxin" evidence="22">
    <location>
        <begin position="23"/>
        <end position="524"/>
    </location>
</feature>